<evidence type="ECO:0000313" key="3">
    <source>
        <dbReference type="Proteomes" id="UP000266644"/>
    </source>
</evidence>
<protein>
    <submittedName>
        <fullName evidence="2">Serine/threonine protein phosphatase</fullName>
    </submittedName>
</protein>
<dbReference type="InterPro" id="IPR029052">
    <property type="entry name" value="Metallo-depent_PP-like"/>
</dbReference>
<dbReference type="AlphaFoldDB" id="A0A396C1C3"/>
<dbReference type="Gene3D" id="3.60.21.10">
    <property type="match status" value="1"/>
</dbReference>
<organism evidence="2 3">
    <name type="scientific">Bacteroides fragilis</name>
    <dbReference type="NCBI Taxonomy" id="817"/>
    <lineage>
        <taxon>Bacteria</taxon>
        <taxon>Pseudomonadati</taxon>
        <taxon>Bacteroidota</taxon>
        <taxon>Bacteroidia</taxon>
        <taxon>Bacteroidales</taxon>
        <taxon>Bacteroidaceae</taxon>
        <taxon>Bacteroides</taxon>
    </lineage>
</organism>
<dbReference type="SUPFAM" id="SSF56300">
    <property type="entry name" value="Metallo-dependent phosphatases"/>
    <property type="match status" value="1"/>
</dbReference>
<reference evidence="2 3" key="1">
    <citation type="submission" date="2018-08" db="EMBL/GenBank/DDBJ databases">
        <title>A genome reference for cultivated species of the human gut microbiota.</title>
        <authorList>
            <person name="Zou Y."/>
            <person name="Xue W."/>
            <person name="Luo G."/>
        </authorList>
    </citation>
    <scope>NUCLEOTIDE SEQUENCE [LARGE SCALE GENOMIC DNA]</scope>
    <source>
        <strain evidence="2 3">AM18-6</strain>
    </source>
</reference>
<dbReference type="Proteomes" id="UP000266644">
    <property type="component" value="Unassembled WGS sequence"/>
</dbReference>
<name>A0A396C1C3_BACFG</name>
<feature type="domain" description="Calcineurin-like phosphoesterase" evidence="1">
    <location>
        <begin position="1"/>
        <end position="218"/>
    </location>
</feature>
<dbReference type="PANTHER" id="PTHR37844:SF1">
    <property type="entry name" value="CALCINEURIN-LIKE PHOSPHOESTERASE DOMAIN-CONTAINING PROTEIN"/>
    <property type="match status" value="1"/>
</dbReference>
<comment type="caution">
    <text evidence="2">The sequence shown here is derived from an EMBL/GenBank/DDBJ whole genome shotgun (WGS) entry which is preliminary data.</text>
</comment>
<dbReference type="EMBL" id="QRJE01000008">
    <property type="protein sequence ID" value="RHH14378.1"/>
    <property type="molecule type" value="Genomic_DNA"/>
</dbReference>
<evidence type="ECO:0000313" key="2">
    <source>
        <dbReference type="EMBL" id="RHH14378.1"/>
    </source>
</evidence>
<dbReference type="Pfam" id="PF00149">
    <property type="entry name" value="Metallophos"/>
    <property type="match status" value="1"/>
</dbReference>
<dbReference type="RefSeq" id="WP_122330026.1">
    <property type="nucleotide sequence ID" value="NZ_JAQDYY010000001.1"/>
</dbReference>
<accession>A0A396C1C3</accession>
<dbReference type="GO" id="GO:0016787">
    <property type="term" value="F:hydrolase activity"/>
    <property type="evidence" value="ECO:0007669"/>
    <property type="project" value="InterPro"/>
</dbReference>
<sequence length="254" mass="29369">MKIAYASDLHLEFADNSKFLKEHPLSITGEVLVLAGDIGYLEDDNYSKHPFWSWAADNYNRVIIIPGNHELYKGFDINTLHNGWEFKIRSNVSCYYNTVIQLGDTDLIATTLWSKIRLEDAFQTEAAITDFKRIRNGDETLDWVRFNEEHSRCFQFLNESVKNSKAKHIIVISHHVPSFELNAREFKGSNLNGAFTVELGRYIAESPINYWIYGHSHRNINKTIGRTQCVTNQLGYVFANEHLSFNPKAYIELE</sequence>
<proteinExistence type="predicted"/>
<gene>
    <name evidence="2" type="ORF">DW228_06145</name>
</gene>
<dbReference type="InterPro" id="IPR004843">
    <property type="entry name" value="Calcineurin-like_PHP"/>
</dbReference>
<dbReference type="PANTHER" id="PTHR37844">
    <property type="entry name" value="SER/THR PROTEIN PHOSPHATASE SUPERFAMILY (AFU_ORTHOLOGUE AFUA_1G14840)"/>
    <property type="match status" value="1"/>
</dbReference>
<evidence type="ECO:0000259" key="1">
    <source>
        <dbReference type="Pfam" id="PF00149"/>
    </source>
</evidence>